<accession>A0A7W3TA64</accession>
<evidence type="ECO:0000313" key="2">
    <source>
        <dbReference type="EMBL" id="MBB0243076.1"/>
    </source>
</evidence>
<keyword evidence="3" id="KW-1185">Reference proteome</keyword>
<name>A0A7W3TA64_9ACTN</name>
<reference evidence="3" key="1">
    <citation type="submission" date="2019-10" db="EMBL/GenBank/DDBJ databases">
        <title>Streptomyces sp. nov., a novel actinobacterium isolated from alkaline environment.</title>
        <authorList>
            <person name="Golinska P."/>
        </authorList>
    </citation>
    <scope>NUCLEOTIDE SEQUENCE [LARGE SCALE GENOMIC DNA]</scope>
    <source>
        <strain evidence="3">DSM 42118</strain>
    </source>
</reference>
<feature type="region of interest" description="Disordered" evidence="1">
    <location>
        <begin position="1"/>
        <end position="34"/>
    </location>
</feature>
<gene>
    <name evidence="2" type="ORF">FNQ90_02860</name>
</gene>
<sequence length="85" mass="8999">MNRRFVSVPGFNLEDMPTESASLPSGPTGPRTTAATTDAAAANEAIRDYVRRHGSRPWGAAERAELGRLYAAWRAAVKEGLGAAA</sequence>
<evidence type="ECO:0000313" key="3">
    <source>
        <dbReference type="Proteomes" id="UP000538929"/>
    </source>
</evidence>
<dbReference type="AlphaFoldDB" id="A0A7W3TA64"/>
<dbReference type="RefSeq" id="WP_182604799.1">
    <property type="nucleotide sequence ID" value="NZ_VKHT01000039.1"/>
</dbReference>
<proteinExistence type="predicted"/>
<comment type="caution">
    <text evidence="2">The sequence shown here is derived from an EMBL/GenBank/DDBJ whole genome shotgun (WGS) entry which is preliminary data.</text>
</comment>
<protein>
    <submittedName>
        <fullName evidence="2">Uncharacterized protein</fullName>
    </submittedName>
</protein>
<organism evidence="2 3">
    <name type="scientific">Streptomyces alkaliphilus</name>
    <dbReference type="NCBI Taxonomy" id="1472722"/>
    <lineage>
        <taxon>Bacteria</taxon>
        <taxon>Bacillati</taxon>
        <taxon>Actinomycetota</taxon>
        <taxon>Actinomycetes</taxon>
        <taxon>Kitasatosporales</taxon>
        <taxon>Streptomycetaceae</taxon>
        <taxon>Streptomyces</taxon>
    </lineage>
</organism>
<dbReference type="Proteomes" id="UP000538929">
    <property type="component" value="Unassembled WGS sequence"/>
</dbReference>
<evidence type="ECO:0000256" key="1">
    <source>
        <dbReference type="SAM" id="MobiDB-lite"/>
    </source>
</evidence>
<dbReference type="EMBL" id="VKHT01000039">
    <property type="protein sequence ID" value="MBB0243076.1"/>
    <property type="molecule type" value="Genomic_DNA"/>
</dbReference>